<dbReference type="EMBL" id="WIGM01000238">
    <property type="protein sequence ID" value="KAF6832411.1"/>
    <property type="molecule type" value="Genomic_DNA"/>
</dbReference>
<evidence type="ECO:0000256" key="1">
    <source>
        <dbReference type="SAM" id="MobiDB-lite"/>
    </source>
</evidence>
<evidence type="ECO:0000313" key="2">
    <source>
        <dbReference type="EMBL" id="KAF6832411.1"/>
    </source>
</evidence>
<accession>A0A8H6NHA2</accession>
<evidence type="ECO:0000313" key="3">
    <source>
        <dbReference type="Proteomes" id="UP000639643"/>
    </source>
</evidence>
<dbReference type="Proteomes" id="UP000639643">
    <property type="component" value="Unassembled WGS sequence"/>
</dbReference>
<comment type="caution">
    <text evidence="2">The sequence shown here is derived from an EMBL/GenBank/DDBJ whole genome shotgun (WGS) entry which is preliminary data.</text>
</comment>
<gene>
    <name evidence="2" type="ORF">CMUS01_06937</name>
</gene>
<dbReference type="AlphaFoldDB" id="A0A8H6NHA2"/>
<keyword evidence="3" id="KW-1185">Reference proteome</keyword>
<reference evidence="2" key="1">
    <citation type="journal article" date="2020" name="Phytopathology">
        <title>Genome Sequence Resources of Colletotrichum truncatum, C. plurivorum, C. musicola, and C. sojae: Four Species Pathogenic to Soybean (Glycine max).</title>
        <authorList>
            <person name="Rogerio F."/>
            <person name="Boufleur T.R."/>
            <person name="Ciampi-Guillardi M."/>
            <person name="Sukno S.A."/>
            <person name="Thon M.R."/>
            <person name="Massola Junior N.S."/>
            <person name="Baroncelli R."/>
        </authorList>
    </citation>
    <scope>NUCLEOTIDE SEQUENCE</scope>
    <source>
        <strain evidence="2">LFN0074</strain>
    </source>
</reference>
<sequence length="264" mass="29327">MHGAQSADQEWYRCGRTQDMYMSSHQTGTNAKPKCADTGGRLRTPDPVGGLEKHHQSHDGHPQSDTRPTQETRKSRMSSVPTRSVSVPDGQTPIPLARHQTTPGHGEPRASHPFRAVPQDCMTPEDPPECRRDAMPGVDPFRDVREASDQWSMYSRSHDQNGRHVKGKTTNRDEENSGRFPEGYESPSRLRLARPTYGHAAILTGISKTATERQMSVYTRNNKVGATASAGWYKSNSIVSDSTMEIVQTPTTEPDLYLMSPGKQ</sequence>
<organism evidence="2 3">
    <name type="scientific">Colletotrichum musicola</name>
    <dbReference type="NCBI Taxonomy" id="2175873"/>
    <lineage>
        <taxon>Eukaryota</taxon>
        <taxon>Fungi</taxon>
        <taxon>Dikarya</taxon>
        <taxon>Ascomycota</taxon>
        <taxon>Pezizomycotina</taxon>
        <taxon>Sordariomycetes</taxon>
        <taxon>Hypocreomycetidae</taxon>
        <taxon>Glomerellales</taxon>
        <taxon>Glomerellaceae</taxon>
        <taxon>Colletotrichum</taxon>
        <taxon>Colletotrichum orchidearum species complex</taxon>
    </lineage>
</organism>
<feature type="compositionally biased region" description="Basic and acidic residues" evidence="1">
    <location>
        <begin position="51"/>
        <end position="74"/>
    </location>
</feature>
<feature type="region of interest" description="Disordered" evidence="1">
    <location>
        <begin position="23"/>
        <end position="129"/>
    </location>
</feature>
<feature type="region of interest" description="Disordered" evidence="1">
    <location>
        <begin position="153"/>
        <end position="188"/>
    </location>
</feature>
<name>A0A8H6NHA2_9PEZI</name>
<proteinExistence type="predicted"/>
<protein>
    <submittedName>
        <fullName evidence="2">Uncharacterized protein</fullName>
    </submittedName>
</protein>